<dbReference type="SUPFAM" id="SSF51735">
    <property type="entry name" value="NAD(P)-binding Rossmann-fold domains"/>
    <property type="match status" value="1"/>
</dbReference>
<dbReference type="Pfam" id="PF13460">
    <property type="entry name" value="NAD_binding_10"/>
    <property type="match status" value="1"/>
</dbReference>
<gene>
    <name evidence="4" type="ORF">CTEN210_12541</name>
</gene>
<evidence type="ECO:0000313" key="4">
    <source>
        <dbReference type="EMBL" id="GFH56065.1"/>
    </source>
</evidence>
<sequence length="348" mass="38469">MISYFICLLYLTLLNPVKSLSTNIPKRALLTGATGRTGKIVSNLLLEKGYNLCIFCRDEEKARQIFDKDLDRIKFIEGDLANVKDIQSAFTSNDDLSHVVFMAGGEGADYKCVNYKGVAEFAKQAADCPSIGNFVVISSAWASRPYSIASLLFNSLYFDTLPMGSHFLGEQALKYASKQTEERMNYVILRAGGLNEDARWKEKYPEAYEMGLTYEQGDKFEFLGKAGRPGMCRTQLASAVVAAMDIDGKYTVEVTGSGNVPWNDTGIYKNLVQDQTDFGSSISIDQEVEIYEIHSNAVMQLRNTAIATAIAGLTLMITNGIFGGLLLLVPLNAVILLVWSKFYANYQT</sequence>
<evidence type="ECO:0000313" key="5">
    <source>
        <dbReference type="Proteomes" id="UP001054902"/>
    </source>
</evidence>
<dbReference type="InterPro" id="IPR036291">
    <property type="entry name" value="NAD(P)-bd_dom_sf"/>
</dbReference>
<feature type="chain" id="PRO_5041913226" description="NAD(P)-binding domain-containing protein" evidence="2">
    <location>
        <begin position="20"/>
        <end position="348"/>
    </location>
</feature>
<dbReference type="Gene3D" id="3.40.50.720">
    <property type="entry name" value="NAD(P)-binding Rossmann-like Domain"/>
    <property type="match status" value="1"/>
</dbReference>
<dbReference type="Proteomes" id="UP001054902">
    <property type="component" value="Unassembled WGS sequence"/>
</dbReference>
<evidence type="ECO:0000259" key="3">
    <source>
        <dbReference type="Pfam" id="PF13460"/>
    </source>
</evidence>
<reference evidence="4 5" key="1">
    <citation type="journal article" date="2021" name="Sci. Rep.">
        <title>The genome of the diatom Chaetoceros tenuissimus carries an ancient integrated fragment of an extant virus.</title>
        <authorList>
            <person name="Hongo Y."/>
            <person name="Kimura K."/>
            <person name="Takaki Y."/>
            <person name="Yoshida Y."/>
            <person name="Baba S."/>
            <person name="Kobayashi G."/>
            <person name="Nagasaki K."/>
            <person name="Hano T."/>
            <person name="Tomaru Y."/>
        </authorList>
    </citation>
    <scope>NUCLEOTIDE SEQUENCE [LARGE SCALE GENOMIC DNA]</scope>
    <source>
        <strain evidence="4 5">NIES-3715</strain>
    </source>
</reference>
<feature type="transmembrane region" description="Helical" evidence="1">
    <location>
        <begin position="306"/>
        <end position="339"/>
    </location>
</feature>
<protein>
    <recommendedName>
        <fullName evidence="3">NAD(P)-binding domain-containing protein</fullName>
    </recommendedName>
</protein>
<dbReference type="AlphaFoldDB" id="A0AAD3D3W3"/>
<feature type="signal peptide" evidence="2">
    <location>
        <begin position="1"/>
        <end position="19"/>
    </location>
</feature>
<evidence type="ECO:0000256" key="2">
    <source>
        <dbReference type="SAM" id="SignalP"/>
    </source>
</evidence>
<keyword evidence="5" id="KW-1185">Reference proteome</keyword>
<dbReference type="PANTHER" id="PTHR15020">
    <property type="entry name" value="FLAVIN REDUCTASE-RELATED"/>
    <property type="match status" value="1"/>
</dbReference>
<comment type="caution">
    <text evidence="4">The sequence shown here is derived from an EMBL/GenBank/DDBJ whole genome shotgun (WGS) entry which is preliminary data.</text>
</comment>
<name>A0AAD3D3W3_9STRA</name>
<feature type="domain" description="NAD(P)-binding" evidence="3">
    <location>
        <begin position="32"/>
        <end position="199"/>
    </location>
</feature>
<organism evidence="4 5">
    <name type="scientific">Chaetoceros tenuissimus</name>
    <dbReference type="NCBI Taxonomy" id="426638"/>
    <lineage>
        <taxon>Eukaryota</taxon>
        <taxon>Sar</taxon>
        <taxon>Stramenopiles</taxon>
        <taxon>Ochrophyta</taxon>
        <taxon>Bacillariophyta</taxon>
        <taxon>Coscinodiscophyceae</taxon>
        <taxon>Chaetocerotophycidae</taxon>
        <taxon>Chaetocerotales</taxon>
        <taxon>Chaetocerotaceae</taxon>
        <taxon>Chaetoceros</taxon>
    </lineage>
</organism>
<dbReference type="PANTHER" id="PTHR15020:SF50">
    <property type="entry name" value="UPF0659 PROTEIN YMR090W"/>
    <property type="match status" value="1"/>
</dbReference>
<proteinExistence type="predicted"/>
<keyword evidence="1" id="KW-0472">Membrane</keyword>
<keyword evidence="1" id="KW-1133">Transmembrane helix</keyword>
<evidence type="ECO:0000256" key="1">
    <source>
        <dbReference type="SAM" id="Phobius"/>
    </source>
</evidence>
<dbReference type="EMBL" id="BLLK01000051">
    <property type="protein sequence ID" value="GFH56065.1"/>
    <property type="molecule type" value="Genomic_DNA"/>
</dbReference>
<keyword evidence="1" id="KW-0812">Transmembrane</keyword>
<dbReference type="InterPro" id="IPR016040">
    <property type="entry name" value="NAD(P)-bd_dom"/>
</dbReference>
<accession>A0AAD3D3W3</accession>
<keyword evidence="2" id="KW-0732">Signal</keyword>